<gene>
    <name evidence="3" type="ORF">OIE82_35680</name>
</gene>
<feature type="region of interest" description="Disordered" evidence="2">
    <location>
        <begin position="194"/>
        <end position="226"/>
    </location>
</feature>
<dbReference type="Gene3D" id="1.20.5.340">
    <property type="match status" value="1"/>
</dbReference>
<feature type="coiled-coil region" evidence="1">
    <location>
        <begin position="2"/>
        <end position="67"/>
    </location>
</feature>
<evidence type="ECO:0000256" key="1">
    <source>
        <dbReference type="SAM" id="Coils"/>
    </source>
</evidence>
<evidence type="ECO:0000313" key="3">
    <source>
        <dbReference type="EMBL" id="WUU58521.1"/>
    </source>
</evidence>
<name>A0ABZ1YIL5_9ACTN</name>
<keyword evidence="3" id="KW-0614">Plasmid</keyword>
<geneLocation type="plasmid" evidence="3">
    <name>unnamed1</name>
</geneLocation>
<accession>A0ABZ1YIL5</accession>
<protein>
    <submittedName>
        <fullName evidence="3">Uncharacterized protein</fullName>
    </submittedName>
</protein>
<evidence type="ECO:0000256" key="2">
    <source>
        <dbReference type="SAM" id="MobiDB-lite"/>
    </source>
</evidence>
<proteinExistence type="predicted"/>
<organism evidence="3">
    <name type="scientific">Streptomyces althioticus</name>
    <dbReference type="NCBI Taxonomy" id="83380"/>
    <lineage>
        <taxon>Bacteria</taxon>
        <taxon>Bacillati</taxon>
        <taxon>Actinomycetota</taxon>
        <taxon>Actinomycetes</taxon>
        <taxon>Kitasatosporales</taxon>
        <taxon>Streptomycetaceae</taxon>
        <taxon>Streptomyces</taxon>
        <taxon>Streptomyces althioticus group</taxon>
    </lineage>
</organism>
<sequence>MTEDLERRLRDTERRIRDLDGRLDDLGTEHQSLKSKFGYTEDLDDELRRIRSDVSECESKIENLEEELSDRVGDTEQATQRLTQHVRLLEGQIMAAGGVPEADLDTFTKDQRALARTMERGWAARRLLLSDHERRTHELRVQRRRETARRHRAARTAAVDAVGALIASRYGTHGHTEAAGRLRAAITEETRLRQELARQSPSADKSADALAGDAETRADKQPVMAAGDRAEKRLTLALRSRLADAVRSRSLLPAWFVTVLGAAPPARGTDAWLETATRVLLYRLTYDITDQVVALGSAPSEADRHRSSWYEQLRKDLRRW</sequence>
<dbReference type="EMBL" id="CP109208">
    <property type="protein sequence ID" value="WUU58521.1"/>
    <property type="molecule type" value="Genomic_DNA"/>
</dbReference>
<dbReference type="RefSeq" id="WP_266477731.1">
    <property type="nucleotide sequence ID" value="NZ_CP109208.1"/>
</dbReference>
<keyword evidence="1" id="KW-0175">Coiled coil</keyword>
<reference evidence="3" key="1">
    <citation type="submission" date="2022-10" db="EMBL/GenBank/DDBJ databases">
        <title>The complete genomes of actinobacterial strains from the NBC collection.</title>
        <authorList>
            <person name="Joergensen T.S."/>
            <person name="Alvarez Arevalo M."/>
            <person name="Sterndorff E.B."/>
            <person name="Faurdal D."/>
            <person name="Vuksanovic O."/>
            <person name="Mourched A.-S."/>
            <person name="Charusanti P."/>
            <person name="Shaw S."/>
            <person name="Blin K."/>
            <person name="Weber T."/>
        </authorList>
    </citation>
    <scope>NUCLEOTIDE SEQUENCE [LARGE SCALE GENOMIC DNA]</scope>
    <source>
        <strain evidence="3">NBC 01686</strain>
        <plasmid evidence="3">unnamed1</plasmid>
    </source>
</reference>